<accession>A0A445DST3</accession>
<feature type="compositionally biased region" description="Basic and acidic residues" evidence="1">
    <location>
        <begin position="484"/>
        <end position="494"/>
    </location>
</feature>
<dbReference type="GO" id="GO:0010073">
    <property type="term" value="P:meristem maintenance"/>
    <property type="evidence" value="ECO:0007669"/>
    <property type="project" value="InterPro"/>
</dbReference>
<dbReference type="InterPro" id="IPR019557">
    <property type="entry name" value="AminoTfrase-like_pln_mobile"/>
</dbReference>
<keyword evidence="4" id="KW-1185">Reference proteome</keyword>
<feature type="region of interest" description="Disordered" evidence="1">
    <location>
        <begin position="279"/>
        <end position="350"/>
    </location>
</feature>
<protein>
    <recommendedName>
        <fullName evidence="2">Aminotransferase-like plant mobile domain-containing protein</fullName>
    </recommendedName>
</protein>
<dbReference type="AlphaFoldDB" id="A0A445DST3"/>
<dbReference type="InterPro" id="IPR044824">
    <property type="entry name" value="MAIN-like"/>
</dbReference>
<name>A0A445DST3_ARAHY</name>
<feature type="region of interest" description="Disordered" evidence="1">
    <location>
        <begin position="388"/>
        <end position="420"/>
    </location>
</feature>
<feature type="compositionally biased region" description="Pro residues" evidence="1">
    <location>
        <begin position="281"/>
        <end position="304"/>
    </location>
</feature>
<feature type="compositionally biased region" description="Basic and acidic residues" evidence="1">
    <location>
        <begin position="406"/>
        <end position="416"/>
    </location>
</feature>
<evidence type="ECO:0000313" key="3">
    <source>
        <dbReference type="EMBL" id="RYR66235.1"/>
    </source>
</evidence>
<dbReference type="Proteomes" id="UP000289738">
    <property type="component" value="Chromosome A03"/>
</dbReference>
<feature type="region of interest" description="Disordered" evidence="1">
    <location>
        <begin position="437"/>
        <end position="505"/>
    </location>
</feature>
<proteinExistence type="predicted"/>
<evidence type="ECO:0000256" key="1">
    <source>
        <dbReference type="SAM" id="MobiDB-lite"/>
    </source>
</evidence>
<feature type="domain" description="Aminotransferase-like plant mobile" evidence="2">
    <location>
        <begin position="117"/>
        <end position="264"/>
    </location>
</feature>
<evidence type="ECO:0000313" key="4">
    <source>
        <dbReference type="Proteomes" id="UP000289738"/>
    </source>
</evidence>
<comment type="caution">
    <text evidence="3">The sequence shown here is derived from an EMBL/GenBank/DDBJ whole genome shotgun (WGS) entry which is preliminary data.</text>
</comment>
<gene>
    <name evidence="3" type="ORF">Ahy_A03g012217</name>
</gene>
<dbReference type="PANTHER" id="PTHR46033">
    <property type="entry name" value="PROTEIN MAIN-LIKE 2"/>
    <property type="match status" value="1"/>
</dbReference>
<feature type="compositionally biased region" description="Basic residues" evidence="1">
    <location>
        <begin position="328"/>
        <end position="343"/>
    </location>
</feature>
<feature type="compositionally biased region" description="Low complexity" evidence="1">
    <location>
        <begin position="438"/>
        <end position="462"/>
    </location>
</feature>
<dbReference type="PANTHER" id="PTHR46033:SF8">
    <property type="entry name" value="PROTEIN MAINTENANCE OF MERISTEMS-LIKE"/>
    <property type="match status" value="1"/>
</dbReference>
<sequence>MQRLAPRRGVVELAWQSPDAPRGGVLKLLACRGHVSPRMVRDYKAPEEHIVNYLDHPIYPNRNLLVRKLDPPQSWNPRVENYLRWVRSVRDAEPLDTEESIRRYVRCQIFCLLGSTLFTDKWSHAERSTAWLEKTVVTFRVDIDYMQEFEWRPYQGMNIPVELHRHLDVCDIVAPLLSFECIEWHPADRVMRQFGFLQPPPRAPRDIPLEQHCMALRGVQLYDWTVLLGDWIAEWGNRRNTRMRDLHPLPTWDFIPTPEYRDWYVRSFGHLLRLSAYVPHAPAPQPPEPPAPQPPEPPQPPQPPQHAVFEPVPYYVPQPPQPQDHSASSHHSHHSQHSHHSHHSQPVLTIPAGTDDWFDFSIGGHGDQQLQNWANASLGGWSDFSALHSSSGTADPRGAPVGMSHGLEHPASDHTSEGASCDSGFLRRTYTLVDEYNPGASAPAEAGGSAHPGEAGGSADPAGAGGSAPRVETGMGDPVAGHPYDLRTERHPPDRYTPSKPGLSMMDKALHWMGRKK</sequence>
<dbReference type="EMBL" id="SDMP01000003">
    <property type="protein sequence ID" value="RYR66235.1"/>
    <property type="molecule type" value="Genomic_DNA"/>
</dbReference>
<evidence type="ECO:0000259" key="2">
    <source>
        <dbReference type="Pfam" id="PF10536"/>
    </source>
</evidence>
<dbReference type="Pfam" id="PF10536">
    <property type="entry name" value="PMD"/>
    <property type="match status" value="1"/>
</dbReference>
<reference evidence="3 4" key="1">
    <citation type="submission" date="2019-01" db="EMBL/GenBank/DDBJ databases">
        <title>Sequencing of cultivated peanut Arachis hypogaea provides insights into genome evolution and oil improvement.</title>
        <authorList>
            <person name="Chen X."/>
        </authorList>
    </citation>
    <scope>NUCLEOTIDE SEQUENCE [LARGE SCALE GENOMIC DNA]</scope>
    <source>
        <strain evidence="4">cv. Fuhuasheng</strain>
        <tissue evidence="3">Leaves</tissue>
    </source>
</reference>
<organism evidence="3 4">
    <name type="scientific">Arachis hypogaea</name>
    <name type="common">Peanut</name>
    <dbReference type="NCBI Taxonomy" id="3818"/>
    <lineage>
        <taxon>Eukaryota</taxon>
        <taxon>Viridiplantae</taxon>
        <taxon>Streptophyta</taxon>
        <taxon>Embryophyta</taxon>
        <taxon>Tracheophyta</taxon>
        <taxon>Spermatophyta</taxon>
        <taxon>Magnoliopsida</taxon>
        <taxon>eudicotyledons</taxon>
        <taxon>Gunneridae</taxon>
        <taxon>Pentapetalae</taxon>
        <taxon>rosids</taxon>
        <taxon>fabids</taxon>
        <taxon>Fabales</taxon>
        <taxon>Fabaceae</taxon>
        <taxon>Papilionoideae</taxon>
        <taxon>50 kb inversion clade</taxon>
        <taxon>dalbergioids sensu lato</taxon>
        <taxon>Dalbergieae</taxon>
        <taxon>Pterocarpus clade</taxon>
        <taxon>Arachis</taxon>
    </lineage>
</organism>